<keyword evidence="3 5" id="KW-1133">Transmembrane helix</keyword>
<feature type="domain" description="ABC-2 type transporter transmembrane" evidence="6">
    <location>
        <begin position="19"/>
        <end position="340"/>
    </location>
</feature>
<reference evidence="8" key="1">
    <citation type="journal article" date="2019" name="Int. J. Syst. Evol. Microbiol.">
        <title>The Global Catalogue of Microorganisms (GCM) 10K type strain sequencing project: providing services to taxonomists for standard genome sequencing and annotation.</title>
        <authorList>
            <consortium name="The Broad Institute Genomics Platform"/>
            <consortium name="The Broad Institute Genome Sequencing Center for Infectious Disease"/>
            <person name="Wu L."/>
            <person name="Ma J."/>
        </authorList>
    </citation>
    <scope>NUCLEOTIDE SEQUENCE [LARGE SCALE GENOMIC DNA]</scope>
    <source>
        <strain evidence="8">KCTC 33575</strain>
    </source>
</reference>
<dbReference type="RefSeq" id="WP_377775883.1">
    <property type="nucleotide sequence ID" value="NZ_JBHUOQ010000005.1"/>
</dbReference>
<feature type="transmembrane region" description="Helical" evidence="5">
    <location>
        <begin position="20"/>
        <end position="42"/>
    </location>
</feature>
<dbReference type="InterPro" id="IPR013525">
    <property type="entry name" value="ABC2_TM"/>
</dbReference>
<evidence type="ECO:0000256" key="4">
    <source>
        <dbReference type="ARBA" id="ARBA00023136"/>
    </source>
</evidence>
<keyword evidence="4 5" id="KW-0472">Membrane</keyword>
<evidence type="ECO:0000256" key="5">
    <source>
        <dbReference type="SAM" id="Phobius"/>
    </source>
</evidence>
<accession>A0ABW5WXJ5</accession>
<feature type="transmembrane region" description="Helical" evidence="5">
    <location>
        <begin position="324"/>
        <end position="342"/>
    </location>
</feature>
<name>A0ABW5WXJ5_9STAP</name>
<comment type="caution">
    <text evidence="7">The sequence shown here is derived from an EMBL/GenBank/DDBJ whole genome shotgun (WGS) entry which is preliminary data.</text>
</comment>
<feature type="transmembrane region" description="Helical" evidence="5">
    <location>
        <begin position="150"/>
        <end position="174"/>
    </location>
</feature>
<sequence length="350" mass="39344">MHTLRIAYYMLLISFKDFGYWFWTLCYPLLMATLFMLTASSIDSAEIQDIEVGVEDGHPYIEAFNSIDFMNVHETTENEGLDMLNDDEITGFITADQNLIVNESGFEETVLESVLNQMTQMTTSGIPFENFDFTQSFTAQTDLNSDPATIMFYSLIAMTTFYSMFSSIDLISSVQPNLSNHGARFNATPFSKFKFLFANSIGALLLGLFSNILVIVYLMIFNDTTLFENFGRTFLLILVANISAIGIGFAIGLIPKLSVNFKTVTAVITVIFLAFLSGMAGPDLKNLLDEHVPILNTLNPVARVTDTMLRINILNNYSDYWTTILYLAGIGLFFFLLSLIALRRKQYDSI</sequence>
<feature type="transmembrane region" description="Helical" evidence="5">
    <location>
        <begin position="233"/>
        <end position="254"/>
    </location>
</feature>
<feature type="transmembrane region" description="Helical" evidence="5">
    <location>
        <begin position="195"/>
        <end position="221"/>
    </location>
</feature>
<dbReference type="PANTHER" id="PTHR43027">
    <property type="entry name" value="DOXORUBICIN RESISTANCE ABC TRANSPORTER PERMEASE PROTEIN DRRC-RELATED"/>
    <property type="match status" value="1"/>
</dbReference>
<evidence type="ECO:0000259" key="6">
    <source>
        <dbReference type="Pfam" id="PF12698"/>
    </source>
</evidence>
<feature type="transmembrane region" description="Helical" evidence="5">
    <location>
        <begin position="261"/>
        <end position="280"/>
    </location>
</feature>
<dbReference type="EMBL" id="JBHUOQ010000005">
    <property type="protein sequence ID" value="MFD2831560.1"/>
    <property type="molecule type" value="Genomic_DNA"/>
</dbReference>
<dbReference type="Proteomes" id="UP001597519">
    <property type="component" value="Unassembled WGS sequence"/>
</dbReference>
<protein>
    <submittedName>
        <fullName evidence="7">ABC transporter permease</fullName>
    </submittedName>
</protein>
<organism evidence="7 8">
    <name type="scientific">Corticicoccus populi</name>
    <dbReference type="NCBI Taxonomy" id="1812821"/>
    <lineage>
        <taxon>Bacteria</taxon>
        <taxon>Bacillati</taxon>
        <taxon>Bacillota</taxon>
        <taxon>Bacilli</taxon>
        <taxon>Bacillales</taxon>
        <taxon>Staphylococcaceae</taxon>
        <taxon>Corticicoccus</taxon>
    </lineage>
</organism>
<evidence type="ECO:0000256" key="2">
    <source>
        <dbReference type="ARBA" id="ARBA00022692"/>
    </source>
</evidence>
<evidence type="ECO:0000256" key="3">
    <source>
        <dbReference type="ARBA" id="ARBA00022989"/>
    </source>
</evidence>
<keyword evidence="8" id="KW-1185">Reference proteome</keyword>
<dbReference type="InterPro" id="IPR052902">
    <property type="entry name" value="ABC-2_transporter"/>
</dbReference>
<evidence type="ECO:0000313" key="7">
    <source>
        <dbReference type="EMBL" id="MFD2831560.1"/>
    </source>
</evidence>
<evidence type="ECO:0000256" key="1">
    <source>
        <dbReference type="ARBA" id="ARBA00004141"/>
    </source>
</evidence>
<dbReference type="PANTHER" id="PTHR43027:SF1">
    <property type="entry name" value="DOXORUBICIN RESISTANCE ABC TRANSPORTER PERMEASE PROTEIN DRRC-RELATED"/>
    <property type="match status" value="1"/>
</dbReference>
<gene>
    <name evidence="7" type="ORF">ACFSX4_13870</name>
</gene>
<comment type="subcellular location">
    <subcellularLocation>
        <location evidence="1">Membrane</location>
        <topology evidence="1">Multi-pass membrane protein</topology>
    </subcellularLocation>
</comment>
<keyword evidence="2 5" id="KW-0812">Transmembrane</keyword>
<dbReference type="Pfam" id="PF12698">
    <property type="entry name" value="ABC2_membrane_3"/>
    <property type="match status" value="1"/>
</dbReference>
<proteinExistence type="predicted"/>
<evidence type="ECO:0000313" key="8">
    <source>
        <dbReference type="Proteomes" id="UP001597519"/>
    </source>
</evidence>